<proteinExistence type="predicted"/>
<sequence length="143" mass="16560">MENMTKEISELLQQIRQVENEHNQLVDEYFKIKDNVKQALTDLNNDPSQNNLNIYNYYVTTSESIMKNIRLKRLSLTNLICNLHEHGIYLDDENESDNDINSSTDEGIDEHSLSLIDHSSKLSSFNNSDDNNNIDGIFDDHLL</sequence>
<feature type="coiled-coil region" evidence="1">
    <location>
        <begin position="1"/>
        <end position="35"/>
    </location>
</feature>
<dbReference type="EMBL" id="CAJOAX010002087">
    <property type="protein sequence ID" value="CAF3769771.1"/>
    <property type="molecule type" value="Genomic_DNA"/>
</dbReference>
<evidence type="ECO:0000313" key="4">
    <source>
        <dbReference type="Proteomes" id="UP000663823"/>
    </source>
</evidence>
<evidence type="ECO:0000313" key="3">
    <source>
        <dbReference type="EMBL" id="CAF3769771.1"/>
    </source>
</evidence>
<accession>A0A818ZJ28</accession>
<dbReference type="AlphaFoldDB" id="A0A818ZJ28"/>
<evidence type="ECO:0000313" key="2">
    <source>
        <dbReference type="EMBL" id="CAF0925391.1"/>
    </source>
</evidence>
<comment type="caution">
    <text evidence="3">The sequence shown here is derived from an EMBL/GenBank/DDBJ whole genome shotgun (WGS) entry which is preliminary data.</text>
</comment>
<dbReference type="OrthoDB" id="10057218at2759"/>
<reference evidence="3" key="1">
    <citation type="submission" date="2021-02" db="EMBL/GenBank/DDBJ databases">
        <authorList>
            <person name="Nowell W R."/>
        </authorList>
    </citation>
    <scope>NUCLEOTIDE SEQUENCE</scope>
</reference>
<keyword evidence="1" id="KW-0175">Coiled coil</keyword>
<name>A0A818ZJ28_9BILA</name>
<organism evidence="3 4">
    <name type="scientific">Rotaria sordida</name>
    <dbReference type="NCBI Taxonomy" id="392033"/>
    <lineage>
        <taxon>Eukaryota</taxon>
        <taxon>Metazoa</taxon>
        <taxon>Spiralia</taxon>
        <taxon>Gnathifera</taxon>
        <taxon>Rotifera</taxon>
        <taxon>Eurotatoria</taxon>
        <taxon>Bdelloidea</taxon>
        <taxon>Philodinida</taxon>
        <taxon>Philodinidae</taxon>
        <taxon>Rotaria</taxon>
    </lineage>
</organism>
<gene>
    <name evidence="3" type="ORF">OTI717_LOCUS16592</name>
    <name evidence="2" type="ORF">RFH988_LOCUS10233</name>
</gene>
<dbReference type="Proteomes" id="UP000663882">
    <property type="component" value="Unassembled WGS sequence"/>
</dbReference>
<dbReference type="EMBL" id="CAJNOO010000379">
    <property type="protein sequence ID" value="CAF0925391.1"/>
    <property type="molecule type" value="Genomic_DNA"/>
</dbReference>
<protein>
    <submittedName>
        <fullName evidence="3">Uncharacterized protein</fullName>
    </submittedName>
</protein>
<dbReference type="Proteomes" id="UP000663823">
    <property type="component" value="Unassembled WGS sequence"/>
</dbReference>
<evidence type="ECO:0000256" key="1">
    <source>
        <dbReference type="SAM" id="Coils"/>
    </source>
</evidence>